<feature type="transmembrane region" description="Helical" evidence="8">
    <location>
        <begin position="269"/>
        <end position="290"/>
    </location>
</feature>
<keyword evidence="5 8" id="KW-0812">Transmembrane</keyword>
<dbReference type="Proteomes" id="UP000002376">
    <property type="component" value="Chromosome"/>
</dbReference>
<dbReference type="AlphaFoldDB" id="D5U0Y8"/>
<feature type="transmembrane region" description="Helical" evidence="8">
    <location>
        <begin position="605"/>
        <end position="628"/>
    </location>
</feature>
<dbReference type="SUPFAM" id="SSF161098">
    <property type="entry name" value="MetI-like"/>
    <property type="match status" value="2"/>
</dbReference>
<dbReference type="EMBL" id="CP001939">
    <property type="protein sequence ID" value="ADG90788.1"/>
    <property type="molecule type" value="Genomic_DNA"/>
</dbReference>
<dbReference type="Pfam" id="PF00528">
    <property type="entry name" value="BPD_transp_1"/>
    <property type="match status" value="2"/>
</dbReference>
<feature type="transmembrane region" description="Helical" evidence="8">
    <location>
        <begin position="663"/>
        <end position="687"/>
    </location>
</feature>
<dbReference type="InterPro" id="IPR000515">
    <property type="entry name" value="MetI-like"/>
</dbReference>
<reference evidence="10 11" key="1">
    <citation type="journal article" date="2010" name="Stand. Genomic Sci.">
        <title>Complete genome sequence of Thermosphaera aggregans type strain (M11TL).</title>
        <authorList>
            <person name="Spring S."/>
            <person name="Rachel R."/>
            <person name="Lapidus A."/>
            <person name="Davenport K."/>
            <person name="Tice H."/>
            <person name="Copeland A."/>
            <person name="Cheng J.F."/>
            <person name="Lucas S."/>
            <person name="Chen F."/>
            <person name="Nolan M."/>
            <person name="Bruce D."/>
            <person name="Goodwin L."/>
            <person name="Pitluck S."/>
            <person name="Ivanova N."/>
            <person name="Mavromatis K."/>
            <person name="Ovchinnikova G."/>
            <person name="Pati A."/>
            <person name="Chen A."/>
            <person name="Palaniappan K."/>
            <person name="Land M."/>
            <person name="Hauser L."/>
            <person name="Chang Y.J."/>
            <person name="Jeffries C.C."/>
            <person name="Brettin T."/>
            <person name="Detter J.C."/>
            <person name="Tapia R."/>
            <person name="Han C."/>
            <person name="Heimerl T."/>
            <person name="Weikl F."/>
            <person name="Brambilla E."/>
            <person name="Goker M."/>
            <person name="Bristow J."/>
            <person name="Eisen J.A."/>
            <person name="Markowitz V."/>
            <person name="Hugenholtz P."/>
            <person name="Kyrpides N.C."/>
            <person name="Klenk H.P."/>
        </authorList>
    </citation>
    <scope>NUCLEOTIDE SEQUENCE [LARGE SCALE GENOMIC DNA]</scope>
    <source>
        <strain evidence="11">DSM 11486 / M11TL</strain>
    </source>
</reference>
<feature type="transmembrane region" description="Helical" evidence="8">
    <location>
        <begin position="725"/>
        <end position="748"/>
    </location>
</feature>
<dbReference type="GO" id="GO:0055085">
    <property type="term" value="P:transmembrane transport"/>
    <property type="evidence" value="ECO:0007669"/>
    <property type="project" value="InterPro"/>
</dbReference>
<reference key="3">
    <citation type="submission" date="2010-02" db="EMBL/GenBank/DDBJ databases">
        <title>Complete genome sequence of Thermosphaera aggregans type strain (M11TL).</title>
        <authorList>
            <consortium name="US DOE Joint Genome Institute (JGI-PGF)"/>
            <person name="Spring S."/>
            <person name="Lapidus A."/>
            <person name="Munk C."/>
            <person name="Schroeder M."/>
            <person name="Glavina Del Rio T."/>
            <person name="Tice H."/>
            <person name="Copeland A."/>
            <person name="Cheng J.-F."/>
            <person name="Lucas S."/>
            <person name="Chen F."/>
            <person name="Nolan M."/>
            <person name="Bruce D."/>
            <person name="Goodwin L."/>
            <person name="Pitluck S."/>
            <person name="Ivanova N."/>
            <person name="Mavromatis K."/>
            <person name="Ovchinnikova G."/>
            <person name="Pati A."/>
            <person name="Chen A."/>
            <person name="Palaniappan K."/>
            <person name="Land M."/>
            <person name="Hauser L."/>
            <person name="Chang Y.-J."/>
            <person name="Jeffries C.C."/>
            <person name="Brettin T."/>
            <person name="Detter J.C."/>
            <person name="Tapia R."/>
            <person name="Han C."/>
            <person name="Chain P."/>
            <person name="Heimerl T."/>
            <person name="Weik F."/>
            <person name="Goker M."/>
            <person name="Rachel R."/>
            <person name="Bristow J."/>
            <person name="Eisen J.A."/>
            <person name="Markowitz V."/>
            <person name="Hugenholtz P."/>
            <person name="Kyrpides N.C."/>
            <person name="Klenk H.-P."/>
        </authorList>
    </citation>
    <scope>NUCLEOTIDE SEQUENCE</scope>
    <source>
        <strain>DSM 11486</strain>
    </source>
</reference>
<dbReference type="GO" id="GO:0005886">
    <property type="term" value="C:plasma membrane"/>
    <property type="evidence" value="ECO:0007669"/>
    <property type="project" value="UniProtKB-SubCell"/>
</dbReference>
<evidence type="ECO:0000256" key="4">
    <source>
        <dbReference type="ARBA" id="ARBA00022519"/>
    </source>
</evidence>
<comment type="subcellular location">
    <subcellularLocation>
        <location evidence="1">Cell inner membrane</location>
        <topology evidence="1">Multi-pass membrane protein</topology>
    </subcellularLocation>
    <subcellularLocation>
        <location evidence="8">Cell membrane</location>
        <topology evidence="8">Multi-pass membrane protein</topology>
    </subcellularLocation>
</comment>
<evidence type="ECO:0000313" key="11">
    <source>
        <dbReference type="Proteomes" id="UP000002376"/>
    </source>
</evidence>
<reference evidence="11" key="2">
    <citation type="journal article" date="2010" name="Stand. Genomic Sci.">
        <title>Complete genome sequence of Thermosphaera aggregans type strain (M11TLT).</title>
        <authorList>
            <person name="Spring S."/>
            <person name="Rachel R."/>
            <person name="Lapidus A."/>
            <person name="Davenport K."/>
            <person name="Tice H."/>
            <person name="Copeland A."/>
            <person name="Cheng J.-F."/>
            <person name="Lucas S."/>
            <person name="Chen F."/>
            <person name="Nolan M."/>
            <person name="Bruce D."/>
            <person name="Goodwin L."/>
            <person name="Pitluck S."/>
            <person name="Ivanova N."/>
            <person name="Mavromatis K."/>
            <person name="Ovchinnikova G."/>
            <person name="Pati A."/>
            <person name="Chen A."/>
            <person name="Palaniappan K."/>
            <person name="Land M."/>
            <person name="Hauser L."/>
            <person name="Chang Y.-J."/>
            <person name="Jeffries C.C."/>
            <person name="Brettin T."/>
            <person name="Detter J.C."/>
            <person name="Tapia R."/>
            <person name="Han C."/>
            <person name="Heimerl T."/>
            <person name="Weikl F."/>
            <person name="Brambilla E."/>
            <person name="Goker M."/>
            <person name="Bristow J."/>
            <person name="Eisen J.A."/>
            <person name="Markowitz V."/>
            <person name="Hugenholtz P."/>
            <person name="Kyrpides N.C."/>
            <person name="Klenk H.-P."/>
        </authorList>
    </citation>
    <scope>NUCLEOTIDE SEQUENCE [LARGE SCALE GENOMIC DNA]</scope>
    <source>
        <strain evidence="11">DSM 11486 / M11TL</strain>
    </source>
</reference>
<gene>
    <name evidence="10" type="ordered locus">Tagg_0513</name>
</gene>
<feature type="transmembrane region" description="Helical" evidence="8">
    <location>
        <begin position="572"/>
        <end position="593"/>
    </location>
</feature>
<keyword evidence="11" id="KW-1185">Reference proteome</keyword>
<feature type="transmembrane region" description="Helical" evidence="8">
    <location>
        <begin position="459"/>
        <end position="480"/>
    </location>
</feature>
<keyword evidence="3" id="KW-1003">Cell membrane</keyword>
<organism evidence="10 11">
    <name type="scientific">Thermosphaera aggregans (strain DSM 11486 / M11TL)</name>
    <dbReference type="NCBI Taxonomy" id="633148"/>
    <lineage>
        <taxon>Archaea</taxon>
        <taxon>Thermoproteota</taxon>
        <taxon>Thermoprotei</taxon>
        <taxon>Desulfurococcales</taxon>
        <taxon>Desulfurococcaceae</taxon>
        <taxon>Thermosphaera</taxon>
    </lineage>
</organism>
<dbReference type="RefSeq" id="WP_013129381.1">
    <property type="nucleotide sequence ID" value="NC_014160.1"/>
</dbReference>
<feature type="transmembrane region" description="Helical" evidence="8">
    <location>
        <begin position="310"/>
        <end position="336"/>
    </location>
</feature>
<feature type="transmembrane region" description="Helical" evidence="8">
    <location>
        <begin position="35"/>
        <end position="55"/>
    </location>
</feature>
<feature type="transmembrane region" description="Helical" evidence="8">
    <location>
        <begin position="7"/>
        <end position="23"/>
    </location>
</feature>
<keyword evidence="6 8" id="KW-1133">Transmembrane helix</keyword>
<dbReference type="PANTHER" id="PTHR43357:SF3">
    <property type="entry name" value="FE(3+)-TRANSPORT SYSTEM PERMEASE PROTEIN FBPB 2"/>
    <property type="match status" value="1"/>
</dbReference>
<evidence type="ECO:0000256" key="1">
    <source>
        <dbReference type="ARBA" id="ARBA00004429"/>
    </source>
</evidence>
<keyword evidence="2 8" id="KW-0813">Transport</keyword>
<feature type="domain" description="ABC transmembrane type-1" evidence="9">
    <location>
        <begin position="535"/>
        <end position="744"/>
    </location>
</feature>
<dbReference type="InterPro" id="IPR035906">
    <property type="entry name" value="MetI-like_sf"/>
</dbReference>
<dbReference type="HOGENOM" id="CLU_021838_1_0_2"/>
<evidence type="ECO:0000256" key="5">
    <source>
        <dbReference type="ARBA" id="ARBA00022692"/>
    </source>
</evidence>
<feature type="domain" description="ABC transmembrane type-1" evidence="9">
    <location>
        <begin position="231"/>
        <end position="434"/>
    </location>
</feature>
<keyword evidence="4" id="KW-0997">Cell inner membrane</keyword>
<sequence>MREVKLLDVFVFGVILSLAYRAVSDLNLSQNEVIILESGLWFIGFLMGPLFLYMGFDFKKIKFSSSLSFLSILSFLYVFFVIVLYIPGIPTALGLILTPFLSLSLSGFLYERLKRRKATLEIHRGVSRGLGRRIKSAISQLDKTMWFFLVFGFTYLFLFLIIPILSVLIYAFTPPVGGEWWSNFETILRGHLRPQSPTLTYVNLNPLDKNPVRVIEPLNLIILKGVDYGSLLNSLLVSAVVTLVATILGVIVAFSLARYDFKGKMFLRILAMVPLFVTPFVNAYVIRLLWGEGGPISQLVKYFTGYTLRVEGLAGVIISQIMTFYPIVYLNAYASFLNVDPSMEEQAENLGARGLKLFLNVTLPLALPGIVAGSIIVFIFSLEDLAAPIVFNFKNLISYQIYDGIINARGVVSPEKAALGLILLFISLMGFIAIRNYVGMRSYAMISRGGRWQKREHKLGIPGMLAVYLGIFPLVVFTALPQIGVVLMSLNILQPFTRIEAGQVQGLVLQIPSSLEDVMVYMNRALTDPNILNYLKNTFLYASVSVMIAVFLAISVGYSVSRLKIKWLSNLLDSLATAPLAIPGLVVALGYYITFSFIGELNPALLGFLHPANPGFQAWIVFIIAFSVRRLPYVVRSVFAGFQQVHENLEEAAMNLGASRIKVVFGVIFPFIIGYVLSGALLGFIYMSTEVSTSITFGGMNENQAPLTYYMRQYYSGGAGVGPQVTAAMGTILILLQLVAVLIVVYVFKQRYAFIGA</sequence>
<feature type="transmembrane region" description="Helical" evidence="8">
    <location>
        <begin position="357"/>
        <end position="382"/>
    </location>
</feature>
<accession>D5U0Y8</accession>
<comment type="similarity">
    <text evidence="8">Belongs to the binding-protein-dependent transport system permease family.</text>
</comment>
<dbReference type="STRING" id="633148.Tagg_0513"/>
<evidence type="ECO:0000256" key="7">
    <source>
        <dbReference type="ARBA" id="ARBA00023136"/>
    </source>
</evidence>
<dbReference type="GeneID" id="9165527"/>
<feature type="transmembrane region" description="Helical" evidence="8">
    <location>
        <begin position="235"/>
        <end position="257"/>
    </location>
</feature>
<evidence type="ECO:0000256" key="2">
    <source>
        <dbReference type="ARBA" id="ARBA00022448"/>
    </source>
</evidence>
<keyword evidence="7 8" id="KW-0472">Membrane</keyword>
<feature type="transmembrane region" description="Helical" evidence="8">
    <location>
        <begin position="539"/>
        <end position="560"/>
    </location>
</feature>
<evidence type="ECO:0000256" key="6">
    <source>
        <dbReference type="ARBA" id="ARBA00022989"/>
    </source>
</evidence>
<dbReference type="KEGG" id="tag:Tagg_0513"/>
<evidence type="ECO:0000256" key="8">
    <source>
        <dbReference type="RuleBase" id="RU363032"/>
    </source>
</evidence>
<dbReference type="OrthoDB" id="28023at2157"/>
<evidence type="ECO:0000256" key="3">
    <source>
        <dbReference type="ARBA" id="ARBA00022475"/>
    </source>
</evidence>
<evidence type="ECO:0000259" key="9">
    <source>
        <dbReference type="PROSITE" id="PS50928"/>
    </source>
</evidence>
<dbReference type="PANTHER" id="PTHR43357">
    <property type="entry name" value="INNER MEMBRANE ABC TRANSPORTER PERMEASE PROTEIN YDCV"/>
    <property type="match status" value="1"/>
</dbReference>
<name>D5U0Y8_THEAM</name>
<dbReference type="CDD" id="cd06261">
    <property type="entry name" value="TM_PBP2"/>
    <property type="match status" value="2"/>
</dbReference>
<evidence type="ECO:0000313" key="10">
    <source>
        <dbReference type="EMBL" id="ADG90788.1"/>
    </source>
</evidence>
<feature type="transmembrane region" description="Helical" evidence="8">
    <location>
        <begin position="92"/>
        <end position="110"/>
    </location>
</feature>
<feature type="transmembrane region" description="Helical" evidence="8">
    <location>
        <begin position="67"/>
        <end position="86"/>
    </location>
</feature>
<feature type="transmembrane region" description="Helical" evidence="8">
    <location>
        <begin position="145"/>
        <end position="172"/>
    </location>
</feature>
<dbReference type="PROSITE" id="PS50928">
    <property type="entry name" value="ABC_TM1"/>
    <property type="match status" value="2"/>
</dbReference>
<feature type="transmembrane region" description="Helical" evidence="8">
    <location>
        <begin position="417"/>
        <end position="438"/>
    </location>
</feature>
<protein>
    <submittedName>
        <fullName evidence="10">Binding-protein-dependent transport systems inner membrane component</fullName>
    </submittedName>
</protein>
<proteinExistence type="inferred from homology"/>
<dbReference type="Gene3D" id="1.10.3720.10">
    <property type="entry name" value="MetI-like"/>
    <property type="match status" value="2"/>
</dbReference>
<dbReference type="eggNOG" id="arCOG00163">
    <property type="taxonomic scope" value="Archaea"/>
</dbReference>